<reference evidence="10" key="1">
    <citation type="submission" date="2018-10" db="EMBL/GenBank/DDBJ databases">
        <title>Transcriptome assembly of Aceria tosichella (Wheat curl mite) Type 2.</title>
        <authorList>
            <person name="Scully E.D."/>
            <person name="Geib S.M."/>
            <person name="Palmer N.A."/>
            <person name="Gupta A.K."/>
            <person name="Sarath G."/>
            <person name="Tatineni S."/>
        </authorList>
    </citation>
    <scope>NUCLEOTIDE SEQUENCE</scope>
    <source>
        <strain evidence="10">LincolnNE</strain>
    </source>
</reference>
<comment type="subcellular location">
    <subcellularLocation>
        <location evidence="1">Mitochondrion inner membrane</location>
        <topology evidence="1">Multi-pass membrane protein</topology>
    </subcellularLocation>
</comment>
<dbReference type="InterPro" id="IPR026571">
    <property type="entry name" value="Tmem186"/>
</dbReference>
<protein>
    <recommendedName>
        <fullName evidence="3">Transmembrane protein 186</fullName>
    </recommendedName>
</protein>
<keyword evidence="6 9" id="KW-1133">Transmembrane helix</keyword>
<keyword evidence="7" id="KW-0496">Mitochondrion</keyword>
<proteinExistence type="inferred from homology"/>
<feature type="transmembrane region" description="Helical" evidence="9">
    <location>
        <begin position="170"/>
        <end position="191"/>
    </location>
</feature>
<evidence type="ECO:0000256" key="4">
    <source>
        <dbReference type="ARBA" id="ARBA00022692"/>
    </source>
</evidence>
<evidence type="ECO:0000313" key="10">
    <source>
        <dbReference type="EMBL" id="MDE48172.1"/>
    </source>
</evidence>
<keyword evidence="4 9" id="KW-0812">Transmembrane</keyword>
<keyword evidence="8 9" id="KW-0472">Membrane</keyword>
<dbReference type="EMBL" id="GGYP01003401">
    <property type="protein sequence ID" value="MDE48172.1"/>
    <property type="molecule type" value="Transcribed_RNA"/>
</dbReference>
<evidence type="ECO:0000256" key="1">
    <source>
        <dbReference type="ARBA" id="ARBA00004448"/>
    </source>
</evidence>
<gene>
    <name evidence="10" type="ORF">g.4358</name>
</gene>
<accession>A0A6G1SDZ1</accession>
<organism evidence="10">
    <name type="scientific">Aceria tosichella</name>
    <name type="common">wheat curl mite</name>
    <dbReference type="NCBI Taxonomy" id="561515"/>
    <lineage>
        <taxon>Eukaryota</taxon>
        <taxon>Metazoa</taxon>
        <taxon>Ecdysozoa</taxon>
        <taxon>Arthropoda</taxon>
        <taxon>Chelicerata</taxon>
        <taxon>Arachnida</taxon>
        <taxon>Acari</taxon>
        <taxon>Acariformes</taxon>
        <taxon>Trombidiformes</taxon>
        <taxon>Prostigmata</taxon>
        <taxon>Eupodina</taxon>
        <taxon>Eriophyoidea</taxon>
        <taxon>Eriophyidae</taxon>
        <taxon>Eriophyinae</taxon>
        <taxon>Aceriini</taxon>
        <taxon>Aceria</taxon>
    </lineage>
</organism>
<evidence type="ECO:0000256" key="8">
    <source>
        <dbReference type="ARBA" id="ARBA00023136"/>
    </source>
</evidence>
<dbReference type="GO" id="GO:0005743">
    <property type="term" value="C:mitochondrial inner membrane"/>
    <property type="evidence" value="ECO:0007669"/>
    <property type="project" value="UniProtKB-SubCell"/>
</dbReference>
<sequence length="298" mass="34441">MRSSLGGLGCFICVTIWGQLQKKKWLDTTRARSLETSFHCSRMMLLLIRTLAIHRQTPSRCSIIRFASSARNNKDEHRPTKVREGNVIDFKEPVVIKPIRQELIKTIPVEFHGVAPGDFNDQSEWYPIFRSPYLNAMRRMIKFKLYLTAFSFLSSLGYASQLFYDSPINVWKPAILSTLTLVGLVFIGDFARRLIVQIYVSKDLQYVRFCRFTFFGSRRDMVLPRECIVKLTEINSTQRAPILNVKFIMPEKGVALDYDNYEFYELGFRLPLGLGGVLDRERFNSALGKILVKKPLGY</sequence>
<evidence type="ECO:0000256" key="7">
    <source>
        <dbReference type="ARBA" id="ARBA00023128"/>
    </source>
</evidence>
<name>A0A6G1SDZ1_9ACAR</name>
<evidence type="ECO:0000256" key="3">
    <source>
        <dbReference type="ARBA" id="ARBA00014604"/>
    </source>
</evidence>
<evidence type="ECO:0000256" key="5">
    <source>
        <dbReference type="ARBA" id="ARBA00022792"/>
    </source>
</evidence>
<keyword evidence="5" id="KW-0999">Mitochondrion inner membrane</keyword>
<dbReference type="PANTHER" id="PTHR13603">
    <property type="entry name" value="TRANSMEMBRANE PROTEIN 186"/>
    <property type="match status" value="1"/>
</dbReference>
<feature type="transmembrane region" description="Helical" evidence="9">
    <location>
        <begin position="145"/>
        <end position="164"/>
    </location>
</feature>
<comment type="similarity">
    <text evidence="2">Belongs to the TMEM186 family.</text>
</comment>
<dbReference type="AlphaFoldDB" id="A0A6G1SDZ1"/>
<evidence type="ECO:0000256" key="6">
    <source>
        <dbReference type="ARBA" id="ARBA00022989"/>
    </source>
</evidence>
<evidence type="ECO:0000256" key="2">
    <source>
        <dbReference type="ARBA" id="ARBA00007020"/>
    </source>
</evidence>
<evidence type="ECO:0000256" key="9">
    <source>
        <dbReference type="SAM" id="Phobius"/>
    </source>
</evidence>
<dbReference type="PANTHER" id="PTHR13603:SF1">
    <property type="entry name" value="TRANSMEMBRANE PROTEIN 186"/>
    <property type="match status" value="1"/>
</dbReference>